<accession>A0AA38IQN5</accession>
<organism evidence="1 2">
    <name type="scientific">Zophobas morio</name>
    <dbReference type="NCBI Taxonomy" id="2755281"/>
    <lineage>
        <taxon>Eukaryota</taxon>
        <taxon>Metazoa</taxon>
        <taxon>Ecdysozoa</taxon>
        <taxon>Arthropoda</taxon>
        <taxon>Hexapoda</taxon>
        <taxon>Insecta</taxon>
        <taxon>Pterygota</taxon>
        <taxon>Neoptera</taxon>
        <taxon>Endopterygota</taxon>
        <taxon>Coleoptera</taxon>
        <taxon>Polyphaga</taxon>
        <taxon>Cucujiformia</taxon>
        <taxon>Tenebrionidae</taxon>
        <taxon>Zophobas</taxon>
    </lineage>
</organism>
<gene>
    <name evidence="1" type="ORF">Zmor_005938</name>
</gene>
<evidence type="ECO:0000313" key="2">
    <source>
        <dbReference type="Proteomes" id="UP001168821"/>
    </source>
</evidence>
<name>A0AA38IQN5_9CUCU</name>
<proteinExistence type="predicted"/>
<comment type="caution">
    <text evidence="1">The sequence shown here is derived from an EMBL/GenBank/DDBJ whole genome shotgun (WGS) entry which is preliminary data.</text>
</comment>
<dbReference type="Proteomes" id="UP001168821">
    <property type="component" value="Unassembled WGS sequence"/>
</dbReference>
<keyword evidence="2" id="KW-1185">Reference proteome</keyword>
<evidence type="ECO:0000313" key="1">
    <source>
        <dbReference type="EMBL" id="KAJ3661547.1"/>
    </source>
</evidence>
<dbReference type="AlphaFoldDB" id="A0AA38IQN5"/>
<dbReference type="EMBL" id="JALNTZ010000002">
    <property type="protein sequence ID" value="KAJ3661547.1"/>
    <property type="molecule type" value="Genomic_DNA"/>
</dbReference>
<sequence>MNFTQLFGRYQALLLEFGDYELNLDDFKDYRPEMLEKKLLQRFGDQIIIEASNGPRNQKIVHKANVDISIMANDITFLHQSNEKKIENIAYQLRNYIKQIDLHPLPSKLSADDVIRGECEIPEELLDFMENLISGPDIAQKDSEETNLRVKSILSDIIYAVSKGRCKPAKSITLGLAVKSLTNSRQVITILNRYGHTIGYNLAELETEMTYISVQDNKVIPTGITAVNGCSTHVAFDNFDRFVDTTSGKDTMHNTVGIIYQFPRSEFQDIEVATSSTSLLDEDQDEQGPHRKRRRFSVISREVRPYFQKPKTTMQLLPGDSIIDRIDVCKGATEIAITKDLLWIMSLSQLDFVPMWLGYNCMVYMDQSEIQKNEYLPQINSSPTSYAIVNETLNMANEISEKCQQNQIIVTYDLAIAKMAMQIQNKDKPKFDHIL</sequence>
<protein>
    <submittedName>
        <fullName evidence="1">Uncharacterized protein</fullName>
    </submittedName>
</protein>
<dbReference type="PANTHER" id="PTHR46704:SF9">
    <property type="entry name" value="BHLH DOMAIN-CONTAINING PROTEIN"/>
    <property type="match status" value="1"/>
</dbReference>
<dbReference type="PANTHER" id="PTHR46704">
    <property type="entry name" value="CXC DOMAIN-CONTAINING PROTEIN-RELATED"/>
    <property type="match status" value="1"/>
</dbReference>
<reference evidence="1" key="1">
    <citation type="journal article" date="2023" name="G3 (Bethesda)">
        <title>Whole genome assemblies of Zophobas morio and Tenebrio molitor.</title>
        <authorList>
            <person name="Kaur S."/>
            <person name="Stinson S.A."/>
            <person name="diCenzo G.C."/>
        </authorList>
    </citation>
    <scope>NUCLEOTIDE SEQUENCE</scope>
    <source>
        <strain evidence="1">QUZm001</strain>
    </source>
</reference>